<proteinExistence type="predicted"/>
<gene>
    <name evidence="1" type="ORF">CEXT_296191</name>
</gene>
<sequence length="123" mass="13793">MEILLALGHACSRRRREHVETAPVFCEDRKCRGIGNSRLAGSSCSEREAACSGTYANLIIVLFRIESELSDSLFDIHINGGFYFTSTSDFTHSLRVSQSLLLNQFYNHHCPINVIILIAQSML</sequence>
<comment type="caution">
    <text evidence="1">The sequence shown here is derived from an EMBL/GenBank/DDBJ whole genome shotgun (WGS) entry which is preliminary data.</text>
</comment>
<reference evidence="1 2" key="1">
    <citation type="submission" date="2021-06" db="EMBL/GenBank/DDBJ databases">
        <title>Caerostris extrusa draft genome.</title>
        <authorList>
            <person name="Kono N."/>
            <person name="Arakawa K."/>
        </authorList>
    </citation>
    <scope>NUCLEOTIDE SEQUENCE [LARGE SCALE GENOMIC DNA]</scope>
</reference>
<dbReference type="AlphaFoldDB" id="A0AAV4X259"/>
<dbReference type="Proteomes" id="UP001054945">
    <property type="component" value="Unassembled WGS sequence"/>
</dbReference>
<evidence type="ECO:0000313" key="2">
    <source>
        <dbReference type="Proteomes" id="UP001054945"/>
    </source>
</evidence>
<keyword evidence="2" id="KW-1185">Reference proteome</keyword>
<organism evidence="1 2">
    <name type="scientific">Caerostris extrusa</name>
    <name type="common">Bark spider</name>
    <name type="synonym">Caerostris bankana</name>
    <dbReference type="NCBI Taxonomy" id="172846"/>
    <lineage>
        <taxon>Eukaryota</taxon>
        <taxon>Metazoa</taxon>
        <taxon>Ecdysozoa</taxon>
        <taxon>Arthropoda</taxon>
        <taxon>Chelicerata</taxon>
        <taxon>Arachnida</taxon>
        <taxon>Araneae</taxon>
        <taxon>Araneomorphae</taxon>
        <taxon>Entelegynae</taxon>
        <taxon>Araneoidea</taxon>
        <taxon>Araneidae</taxon>
        <taxon>Caerostris</taxon>
    </lineage>
</organism>
<evidence type="ECO:0000313" key="1">
    <source>
        <dbReference type="EMBL" id="GIY88569.1"/>
    </source>
</evidence>
<dbReference type="EMBL" id="BPLR01017075">
    <property type="protein sequence ID" value="GIY88569.1"/>
    <property type="molecule type" value="Genomic_DNA"/>
</dbReference>
<name>A0AAV4X259_CAEEX</name>
<protein>
    <submittedName>
        <fullName evidence="1">Uncharacterized protein</fullName>
    </submittedName>
</protein>
<accession>A0AAV4X259</accession>